<dbReference type="InterPro" id="IPR009799">
    <property type="entry name" value="EthD_dom"/>
</dbReference>
<dbReference type="OrthoDB" id="3183782at2759"/>
<accession>A0A9N9LIJ5</accession>
<dbReference type="Pfam" id="PF07110">
    <property type="entry name" value="EthD"/>
    <property type="match status" value="1"/>
</dbReference>
<dbReference type="Proteomes" id="UP000701801">
    <property type="component" value="Unassembled WGS sequence"/>
</dbReference>
<evidence type="ECO:0000256" key="1">
    <source>
        <dbReference type="ARBA" id="ARBA00005986"/>
    </source>
</evidence>
<protein>
    <recommendedName>
        <fullName evidence="2">EthD domain-containing protein</fullName>
    </recommendedName>
</protein>
<evidence type="ECO:0000313" key="4">
    <source>
        <dbReference type="Proteomes" id="UP000701801"/>
    </source>
</evidence>
<keyword evidence="4" id="KW-1185">Reference proteome</keyword>
<comment type="caution">
    <text evidence="3">The sequence shown here is derived from an EMBL/GenBank/DDBJ whole genome shotgun (WGS) entry which is preliminary data.</text>
</comment>
<gene>
    <name evidence="3" type="ORF">HYALB_00006361</name>
</gene>
<dbReference type="GO" id="GO:0016491">
    <property type="term" value="F:oxidoreductase activity"/>
    <property type="evidence" value="ECO:0007669"/>
    <property type="project" value="InterPro"/>
</dbReference>
<dbReference type="AlphaFoldDB" id="A0A9N9LIJ5"/>
<comment type="similarity">
    <text evidence="1">Belongs to the tpcK family.</text>
</comment>
<feature type="domain" description="EthD" evidence="2">
    <location>
        <begin position="10"/>
        <end position="109"/>
    </location>
</feature>
<organism evidence="3 4">
    <name type="scientific">Hymenoscyphus albidus</name>
    <dbReference type="NCBI Taxonomy" id="595503"/>
    <lineage>
        <taxon>Eukaryota</taxon>
        <taxon>Fungi</taxon>
        <taxon>Dikarya</taxon>
        <taxon>Ascomycota</taxon>
        <taxon>Pezizomycotina</taxon>
        <taxon>Leotiomycetes</taxon>
        <taxon>Helotiales</taxon>
        <taxon>Helotiaceae</taxon>
        <taxon>Hymenoscyphus</taxon>
    </lineage>
</organism>
<dbReference type="EMBL" id="CAJVRM010000066">
    <property type="protein sequence ID" value="CAG8973192.1"/>
    <property type="molecule type" value="Genomic_DNA"/>
</dbReference>
<evidence type="ECO:0000259" key="2">
    <source>
        <dbReference type="Pfam" id="PF07110"/>
    </source>
</evidence>
<evidence type="ECO:0000313" key="3">
    <source>
        <dbReference type="EMBL" id="CAG8973192.1"/>
    </source>
</evidence>
<sequence>MNPQGLLKRKPDTTQKEFSEHWYNKHAQLIVPLFLYCKVENYIQIHAPLSTSISDPSLALSDWDGAAETQITPLLLTLLIAPESENIPRWVVRYYQEVVLVDERRFLDGEVMTHIRMVEGGTVMGERKAVIEGGKVVAGVGEEAWRVWRGYEGVGDV</sequence>
<reference evidence="3" key="1">
    <citation type="submission" date="2021-07" db="EMBL/GenBank/DDBJ databases">
        <authorList>
            <person name="Durling M."/>
        </authorList>
    </citation>
    <scope>NUCLEOTIDE SEQUENCE</scope>
</reference>
<dbReference type="Gene3D" id="3.30.70.100">
    <property type="match status" value="1"/>
</dbReference>
<name>A0A9N9LIJ5_9HELO</name>
<proteinExistence type="inferred from homology"/>